<evidence type="ECO:0000256" key="6">
    <source>
        <dbReference type="SAM" id="MobiDB-lite"/>
    </source>
</evidence>
<keyword evidence="3" id="KW-0288">FMN</keyword>
<comment type="caution">
    <text evidence="8">The sequence shown here is derived from an EMBL/GenBank/DDBJ whole genome shotgun (WGS) entry which is preliminary data.</text>
</comment>
<dbReference type="EMBL" id="BMNT01000034">
    <property type="protein sequence ID" value="GGL05716.1"/>
    <property type="molecule type" value="Genomic_DNA"/>
</dbReference>
<dbReference type="InterPro" id="IPR044152">
    <property type="entry name" value="YqjM-like"/>
</dbReference>
<keyword evidence="2" id="KW-0285">Flavoprotein</keyword>
<feature type="domain" description="NADH:flavin oxidoreductase/NADH oxidase N-terminal" evidence="7">
    <location>
        <begin position="4"/>
        <end position="351"/>
    </location>
</feature>
<dbReference type="SUPFAM" id="SSF51395">
    <property type="entry name" value="FMN-linked oxidoreductases"/>
    <property type="match status" value="1"/>
</dbReference>
<organism evidence="8 9">
    <name type="scientific">Sphaerisporangium melleum</name>
    <dbReference type="NCBI Taxonomy" id="321316"/>
    <lineage>
        <taxon>Bacteria</taxon>
        <taxon>Bacillati</taxon>
        <taxon>Actinomycetota</taxon>
        <taxon>Actinomycetes</taxon>
        <taxon>Streptosporangiales</taxon>
        <taxon>Streptosporangiaceae</taxon>
        <taxon>Sphaerisporangium</taxon>
    </lineage>
</organism>
<dbReference type="RefSeq" id="WP_189165935.1">
    <property type="nucleotide sequence ID" value="NZ_BMNT01000034.1"/>
</dbReference>
<dbReference type="Gene3D" id="3.20.20.70">
    <property type="entry name" value="Aldolase class I"/>
    <property type="match status" value="1"/>
</dbReference>
<dbReference type="Proteomes" id="UP000645217">
    <property type="component" value="Unassembled WGS sequence"/>
</dbReference>
<comment type="cofactor">
    <cofactor evidence="1">
        <name>FMN</name>
        <dbReference type="ChEBI" id="CHEBI:58210"/>
    </cofactor>
</comment>
<name>A0A917RFT9_9ACTN</name>
<dbReference type="GO" id="GO:0010181">
    <property type="term" value="F:FMN binding"/>
    <property type="evidence" value="ECO:0007669"/>
    <property type="project" value="InterPro"/>
</dbReference>
<sequence>MSALFEPLTLRNLTIPNRVWMTPMCQYSAAADGPEQGVPHDWHVVHQGARAVGGTGLIITEATAVTPEGRISPYDLGLWNDRQQQAFTRITSFLREHGAVPGVQLAHAGRKASTDRPWTGGKPVAPQDGGWQTVAPSAVPFADGHPTPTELSTGQIAEIVAAFAASARRALAAGFQVAEVHGAHGYLIHQFLSPHSNHRTDAYGGSAANRMRLALEVVDAVREVWPDELPVLFRVSATDWLAEDAEDPRTGWTADDTVLLAKELLAHGVDLLDVSTGGNVSHARIPLRPGYQVPFAARVKAETDLPVSAVGLITEPAQAEEIIASGQADAVMLGRELLRDPYWPNRAARELGAQPRWPHQYHRAV</sequence>
<reference evidence="8" key="2">
    <citation type="submission" date="2020-09" db="EMBL/GenBank/DDBJ databases">
        <authorList>
            <person name="Sun Q."/>
            <person name="Ohkuma M."/>
        </authorList>
    </citation>
    <scope>NUCLEOTIDE SEQUENCE</scope>
    <source>
        <strain evidence="8">JCM 13064</strain>
    </source>
</reference>
<evidence type="ECO:0000256" key="2">
    <source>
        <dbReference type="ARBA" id="ARBA00022630"/>
    </source>
</evidence>
<feature type="region of interest" description="Disordered" evidence="6">
    <location>
        <begin position="106"/>
        <end position="129"/>
    </location>
</feature>
<dbReference type="GO" id="GO:0050661">
    <property type="term" value="F:NADP binding"/>
    <property type="evidence" value="ECO:0007669"/>
    <property type="project" value="InterPro"/>
</dbReference>
<evidence type="ECO:0000256" key="1">
    <source>
        <dbReference type="ARBA" id="ARBA00001917"/>
    </source>
</evidence>
<evidence type="ECO:0000313" key="8">
    <source>
        <dbReference type="EMBL" id="GGL05716.1"/>
    </source>
</evidence>
<gene>
    <name evidence="8" type="ORF">GCM10007964_54950</name>
</gene>
<dbReference type="PANTHER" id="PTHR43303:SF4">
    <property type="entry name" value="NADPH DEHYDROGENASE C23G7.10C-RELATED"/>
    <property type="match status" value="1"/>
</dbReference>
<keyword evidence="9" id="KW-1185">Reference proteome</keyword>
<evidence type="ECO:0000313" key="9">
    <source>
        <dbReference type="Proteomes" id="UP000645217"/>
    </source>
</evidence>
<dbReference type="GO" id="GO:0003959">
    <property type="term" value="F:NADPH dehydrogenase activity"/>
    <property type="evidence" value="ECO:0007669"/>
    <property type="project" value="InterPro"/>
</dbReference>
<dbReference type="InterPro" id="IPR013785">
    <property type="entry name" value="Aldolase_TIM"/>
</dbReference>
<protein>
    <submittedName>
        <fullName evidence="8">Oxidoreductase</fullName>
    </submittedName>
</protein>
<reference evidence="8" key="1">
    <citation type="journal article" date="2014" name="Int. J. Syst. Evol. Microbiol.">
        <title>Complete genome sequence of Corynebacterium casei LMG S-19264T (=DSM 44701T), isolated from a smear-ripened cheese.</title>
        <authorList>
            <consortium name="US DOE Joint Genome Institute (JGI-PGF)"/>
            <person name="Walter F."/>
            <person name="Albersmeier A."/>
            <person name="Kalinowski J."/>
            <person name="Ruckert C."/>
        </authorList>
    </citation>
    <scope>NUCLEOTIDE SEQUENCE</scope>
    <source>
        <strain evidence="8">JCM 13064</strain>
    </source>
</reference>
<evidence type="ECO:0000256" key="4">
    <source>
        <dbReference type="ARBA" id="ARBA00022857"/>
    </source>
</evidence>
<accession>A0A917RFT9</accession>
<dbReference type="PANTHER" id="PTHR43303">
    <property type="entry name" value="NADPH DEHYDROGENASE C23G7.10C-RELATED"/>
    <property type="match status" value="1"/>
</dbReference>
<dbReference type="Pfam" id="PF00724">
    <property type="entry name" value="Oxidored_FMN"/>
    <property type="match status" value="1"/>
</dbReference>
<keyword evidence="5" id="KW-0560">Oxidoreductase</keyword>
<dbReference type="InterPro" id="IPR001155">
    <property type="entry name" value="OxRdtase_FMN_N"/>
</dbReference>
<evidence type="ECO:0000259" key="7">
    <source>
        <dbReference type="Pfam" id="PF00724"/>
    </source>
</evidence>
<keyword evidence="4" id="KW-0521">NADP</keyword>
<evidence type="ECO:0000256" key="3">
    <source>
        <dbReference type="ARBA" id="ARBA00022643"/>
    </source>
</evidence>
<dbReference type="AlphaFoldDB" id="A0A917RFT9"/>
<dbReference type="CDD" id="cd02932">
    <property type="entry name" value="OYE_YqiM_FMN"/>
    <property type="match status" value="1"/>
</dbReference>
<proteinExistence type="predicted"/>
<evidence type="ECO:0000256" key="5">
    <source>
        <dbReference type="ARBA" id="ARBA00023002"/>
    </source>
</evidence>